<organism evidence="4">
    <name type="scientific">mine drainage metagenome</name>
    <dbReference type="NCBI Taxonomy" id="410659"/>
    <lineage>
        <taxon>unclassified sequences</taxon>
        <taxon>metagenomes</taxon>
        <taxon>ecological metagenomes</taxon>
    </lineage>
</organism>
<dbReference type="SUPFAM" id="SSF56059">
    <property type="entry name" value="Glutathione synthetase ATP-binding domain-like"/>
    <property type="match status" value="1"/>
</dbReference>
<evidence type="ECO:0000256" key="1">
    <source>
        <dbReference type="ARBA" id="ARBA00022598"/>
    </source>
</evidence>
<name>T0Z6F8_9ZZZZ</name>
<dbReference type="EMBL" id="AUZY01009053">
    <property type="protein sequence ID" value="EQD43606.1"/>
    <property type="molecule type" value="Genomic_DNA"/>
</dbReference>
<dbReference type="Pfam" id="PF13535">
    <property type="entry name" value="ATP-grasp_4"/>
    <property type="match status" value="1"/>
</dbReference>
<evidence type="ECO:0000256" key="2">
    <source>
        <dbReference type="ARBA" id="ARBA00022741"/>
    </source>
</evidence>
<sequence length="175" mass="18208">IYDKPEPLDGPYFEESIYTVPTGLAPDRSAQVWNQLQSAVWALGLGTGPVHAEFRLGQGQPRLIDLASRSIGGRCSTVLHFRSGATLEELILLNALGEQLPDVGLEEGGAGVMMLPVPGPGTLLAVAGRDDALAVPGIEGLEITVPIGRAIAGPPGRGTATSGFCFPGGRWRGRG</sequence>
<comment type="caution">
    <text evidence="4">The sequence shown here is derived from an EMBL/GenBank/DDBJ whole genome shotgun (WGS) entry which is preliminary data.</text>
</comment>
<feature type="non-terminal residue" evidence="4">
    <location>
        <position position="175"/>
    </location>
</feature>
<dbReference type="PANTHER" id="PTHR43585">
    <property type="entry name" value="FUMIPYRROLE BIOSYNTHESIS PROTEIN C"/>
    <property type="match status" value="1"/>
</dbReference>
<dbReference type="Gene3D" id="3.30.470.20">
    <property type="entry name" value="ATP-grasp fold, B domain"/>
    <property type="match status" value="1"/>
</dbReference>
<keyword evidence="1" id="KW-0436">Ligase</keyword>
<evidence type="ECO:0000313" key="4">
    <source>
        <dbReference type="EMBL" id="EQD43606.1"/>
    </source>
</evidence>
<evidence type="ECO:0000256" key="3">
    <source>
        <dbReference type="ARBA" id="ARBA00022840"/>
    </source>
</evidence>
<keyword evidence="2" id="KW-0547">Nucleotide-binding</keyword>
<dbReference type="GO" id="GO:0005524">
    <property type="term" value="F:ATP binding"/>
    <property type="evidence" value="ECO:0007669"/>
    <property type="project" value="UniProtKB-KW"/>
</dbReference>
<keyword evidence="3" id="KW-0067">ATP-binding</keyword>
<dbReference type="GO" id="GO:0016874">
    <property type="term" value="F:ligase activity"/>
    <property type="evidence" value="ECO:0007669"/>
    <property type="project" value="UniProtKB-KW"/>
</dbReference>
<protein>
    <submittedName>
        <fullName evidence="4">Phosphoribosylglycinamide synthetase</fullName>
    </submittedName>
</protein>
<dbReference type="AlphaFoldDB" id="T0Z6F8"/>
<dbReference type="InterPro" id="IPR052032">
    <property type="entry name" value="ATP-dep_AA_Ligase"/>
</dbReference>
<reference evidence="4" key="2">
    <citation type="journal article" date="2014" name="ISME J.">
        <title>Microbial stratification in low pH oxic and suboxic macroscopic growths along an acid mine drainage.</title>
        <authorList>
            <person name="Mendez-Garcia C."/>
            <person name="Mesa V."/>
            <person name="Sprenger R.R."/>
            <person name="Richter M."/>
            <person name="Diez M.S."/>
            <person name="Solano J."/>
            <person name="Bargiela R."/>
            <person name="Golyshina O.V."/>
            <person name="Manteca A."/>
            <person name="Ramos J.L."/>
            <person name="Gallego J.R."/>
            <person name="Llorente I."/>
            <person name="Martins Dos Santos V.A."/>
            <person name="Jensen O.N."/>
            <person name="Pelaez A.I."/>
            <person name="Sanchez J."/>
            <person name="Ferrer M."/>
        </authorList>
    </citation>
    <scope>NUCLEOTIDE SEQUENCE</scope>
</reference>
<dbReference type="PANTHER" id="PTHR43585:SF2">
    <property type="entry name" value="ATP-GRASP ENZYME FSQD"/>
    <property type="match status" value="1"/>
</dbReference>
<accession>T0Z6F8</accession>
<reference evidence="4" key="1">
    <citation type="submission" date="2013-08" db="EMBL/GenBank/DDBJ databases">
        <authorList>
            <person name="Mendez C."/>
            <person name="Richter M."/>
            <person name="Ferrer M."/>
            <person name="Sanchez J."/>
        </authorList>
    </citation>
    <scope>NUCLEOTIDE SEQUENCE</scope>
</reference>
<proteinExistence type="predicted"/>
<feature type="non-terminal residue" evidence="4">
    <location>
        <position position="1"/>
    </location>
</feature>
<gene>
    <name evidence="4" type="ORF">B1B_13735</name>
</gene>